<evidence type="ECO:0008006" key="4">
    <source>
        <dbReference type="Google" id="ProtNLM"/>
    </source>
</evidence>
<feature type="transmembrane region" description="Helical" evidence="1">
    <location>
        <begin position="122"/>
        <end position="140"/>
    </location>
</feature>
<dbReference type="Proteomes" id="UP000232673">
    <property type="component" value="Unassembled WGS sequence"/>
</dbReference>
<sequence>MKTKIIRNIFLFLLAFLGVGALYGGGVLILYPSGEILKMPLSLLEKSPFNDYLIPGIILFSILGLVPCLLIFSLVKKPVSKFLEKFNVFKDLHWAWSYTIYIAFVLIIWIQVQMMFLQKVSWLHTFYIFLAICILIIGISPQMRELYKK</sequence>
<organism evidence="2 3">
    <name type="scientific">Salegentibacter salinarum</name>
    <dbReference type="NCBI Taxonomy" id="447422"/>
    <lineage>
        <taxon>Bacteria</taxon>
        <taxon>Pseudomonadati</taxon>
        <taxon>Bacteroidota</taxon>
        <taxon>Flavobacteriia</taxon>
        <taxon>Flavobacteriales</taxon>
        <taxon>Flavobacteriaceae</taxon>
        <taxon>Salegentibacter</taxon>
    </lineage>
</organism>
<evidence type="ECO:0000256" key="1">
    <source>
        <dbReference type="SAM" id="Phobius"/>
    </source>
</evidence>
<dbReference type="EMBL" id="LKTS01000047">
    <property type="protein sequence ID" value="PKD16241.1"/>
    <property type="molecule type" value="Genomic_DNA"/>
</dbReference>
<dbReference type="AlphaFoldDB" id="A0A2N0TNB4"/>
<evidence type="ECO:0000313" key="2">
    <source>
        <dbReference type="EMBL" id="PKD16241.1"/>
    </source>
</evidence>
<feature type="transmembrane region" description="Helical" evidence="1">
    <location>
        <begin position="52"/>
        <end position="75"/>
    </location>
</feature>
<feature type="transmembrane region" description="Helical" evidence="1">
    <location>
        <begin position="9"/>
        <end position="32"/>
    </location>
</feature>
<accession>A0A2N0TNB4</accession>
<protein>
    <recommendedName>
        <fullName evidence="4">DUF1648 domain-containing protein</fullName>
    </recommendedName>
</protein>
<reference evidence="2 3" key="1">
    <citation type="submission" date="2015-10" db="EMBL/GenBank/DDBJ databases">
        <title>Draft genome sequence of Salegentibacter salinarum KCTC 12975.</title>
        <authorList>
            <person name="Lin W."/>
            <person name="Zheng Q."/>
        </authorList>
    </citation>
    <scope>NUCLEOTIDE SEQUENCE [LARGE SCALE GENOMIC DNA]</scope>
    <source>
        <strain evidence="2 3">KCTC 12975</strain>
    </source>
</reference>
<dbReference type="OrthoDB" id="1909107at2"/>
<keyword evidence="1" id="KW-0812">Transmembrane</keyword>
<comment type="caution">
    <text evidence="2">The sequence shown here is derived from an EMBL/GenBank/DDBJ whole genome shotgun (WGS) entry which is preliminary data.</text>
</comment>
<name>A0A2N0TNB4_9FLAO</name>
<gene>
    <name evidence="2" type="ORF">APR41_10670</name>
</gene>
<dbReference type="STRING" id="447422.SAMN05660903_01969"/>
<keyword evidence="3" id="KW-1185">Reference proteome</keyword>
<evidence type="ECO:0000313" key="3">
    <source>
        <dbReference type="Proteomes" id="UP000232673"/>
    </source>
</evidence>
<dbReference type="RefSeq" id="WP_079713037.1">
    <property type="nucleotide sequence ID" value="NZ_FUZC01000007.1"/>
</dbReference>
<keyword evidence="1" id="KW-0472">Membrane</keyword>
<proteinExistence type="predicted"/>
<keyword evidence="1" id="KW-1133">Transmembrane helix</keyword>
<feature type="transmembrane region" description="Helical" evidence="1">
    <location>
        <begin position="95"/>
        <end position="116"/>
    </location>
</feature>